<evidence type="ECO:0000313" key="2">
    <source>
        <dbReference type="EMBL" id="KAL1493626.1"/>
    </source>
</evidence>
<dbReference type="EMBL" id="JBDJPC010000007">
    <property type="protein sequence ID" value="KAL1493626.1"/>
    <property type="molecule type" value="Genomic_DNA"/>
</dbReference>
<dbReference type="Proteomes" id="UP001566132">
    <property type="component" value="Unassembled WGS sequence"/>
</dbReference>
<gene>
    <name evidence="2" type="ORF">ABEB36_009326</name>
</gene>
<protein>
    <submittedName>
        <fullName evidence="2">Uncharacterized protein</fullName>
    </submittedName>
</protein>
<keyword evidence="3" id="KW-1185">Reference proteome</keyword>
<reference evidence="2 3" key="1">
    <citation type="submission" date="2024-05" db="EMBL/GenBank/DDBJ databases">
        <title>Genetic variation in Jamaican populations of the coffee berry borer (Hypothenemus hampei).</title>
        <authorList>
            <person name="Errbii M."/>
            <person name="Myrie A."/>
        </authorList>
    </citation>
    <scope>NUCLEOTIDE SEQUENCE [LARGE SCALE GENOMIC DNA]</scope>
    <source>
        <strain evidence="2">JA-Hopewell-2020-01-JO</strain>
        <tissue evidence="2">Whole body</tissue>
    </source>
</reference>
<accession>A0ABD1EG17</accession>
<organism evidence="2 3">
    <name type="scientific">Hypothenemus hampei</name>
    <name type="common">Coffee berry borer</name>
    <dbReference type="NCBI Taxonomy" id="57062"/>
    <lineage>
        <taxon>Eukaryota</taxon>
        <taxon>Metazoa</taxon>
        <taxon>Ecdysozoa</taxon>
        <taxon>Arthropoda</taxon>
        <taxon>Hexapoda</taxon>
        <taxon>Insecta</taxon>
        <taxon>Pterygota</taxon>
        <taxon>Neoptera</taxon>
        <taxon>Endopterygota</taxon>
        <taxon>Coleoptera</taxon>
        <taxon>Polyphaga</taxon>
        <taxon>Cucujiformia</taxon>
        <taxon>Curculionidae</taxon>
        <taxon>Scolytinae</taxon>
        <taxon>Hypothenemus</taxon>
    </lineage>
</organism>
<dbReference type="AlphaFoldDB" id="A0ABD1EG17"/>
<feature type="compositionally biased region" description="Basic residues" evidence="1">
    <location>
        <begin position="215"/>
        <end position="225"/>
    </location>
</feature>
<comment type="caution">
    <text evidence="2">The sequence shown here is derived from an EMBL/GenBank/DDBJ whole genome shotgun (WGS) entry which is preliminary data.</text>
</comment>
<proteinExistence type="predicted"/>
<evidence type="ECO:0000313" key="3">
    <source>
        <dbReference type="Proteomes" id="UP001566132"/>
    </source>
</evidence>
<name>A0ABD1EG17_HYPHA</name>
<feature type="region of interest" description="Disordered" evidence="1">
    <location>
        <begin position="211"/>
        <end position="244"/>
    </location>
</feature>
<feature type="compositionally biased region" description="Basic residues" evidence="1">
    <location>
        <begin position="235"/>
        <end position="244"/>
    </location>
</feature>
<evidence type="ECO:0000256" key="1">
    <source>
        <dbReference type="SAM" id="MobiDB-lite"/>
    </source>
</evidence>
<sequence>MMEPFPVRVARRTVICHLGYGRFRRNMKNKLNAITKTIGLPKAFPTRHLSFVCQRNTTKIHHEDRRAVSNIFERVPPPQCLTGTCFALESVHLEATNINGKSATAQNAISAFKSRGILPYNPLMIPDYTLLVQNPIYSVETSLQNKTVQTRPESTQLGHSCIQNQKTTFNKSTATEDITPEKALDDVSPIPVISLTVKRVRKKISGDITSPEFIKRKKDAQRKQKIGFNLAMSSKQKKSKKKSL</sequence>